<gene>
    <name evidence="3" type="ORF">COCSUDRAFT_65435</name>
</gene>
<keyword evidence="1" id="KW-1133">Transmembrane helix</keyword>
<dbReference type="AlphaFoldDB" id="I0Z1S4"/>
<reference evidence="3 4" key="1">
    <citation type="journal article" date="2012" name="Genome Biol.">
        <title>The genome of the polar eukaryotic microalga coccomyxa subellipsoidea reveals traits of cold adaptation.</title>
        <authorList>
            <person name="Blanc G."/>
            <person name="Agarkova I."/>
            <person name="Grimwood J."/>
            <person name="Kuo A."/>
            <person name="Brueggeman A."/>
            <person name="Dunigan D."/>
            <person name="Gurnon J."/>
            <person name="Ladunga I."/>
            <person name="Lindquist E."/>
            <person name="Lucas S."/>
            <person name="Pangilinan J."/>
            <person name="Proschold T."/>
            <person name="Salamov A."/>
            <person name="Schmutz J."/>
            <person name="Weeks D."/>
            <person name="Yamada T."/>
            <person name="Claverie J.M."/>
            <person name="Grigoriev I."/>
            <person name="Van Etten J."/>
            <person name="Lomsadze A."/>
            <person name="Borodovsky M."/>
        </authorList>
    </citation>
    <scope>NUCLEOTIDE SEQUENCE [LARGE SCALE GENOMIC DNA]</scope>
    <source>
        <strain evidence="3 4">C-169</strain>
    </source>
</reference>
<evidence type="ECO:0000256" key="2">
    <source>
        <dbReference type="SAM" id="SignalP"/>
    </source>
</evidence>
<dbReference type="eggNOG" id="ENOG502QW89">
    <property type="taxonomic scope" value="Eukaryota"/>
</dbReference>
<proteinExistence type="predicted"/>
<feature type="signal peptide" evidence="2">
    <location>
        <begin position="1"/>
        <end position="27"/>
    </location>
</feature>
<dbReference type="KEGG" id="csl:COCSUDRAFT_65435"/>
<dbReference type="PANTHER" id="PTHR35285:SF1">
    <property type="entry name" value="2-C-METHYL-D-ERYTHRITOL 4-PHOSPHATE CYTIDYLYLTRANSFERASE"/>
    <property type="match status" value="1"/>
</dbReference>
<accession>I0Z1S4</accession>
<dbReference type="EMBL" id="AGSI01000005">
    <property type="protein sequence ID" value="EIE24593.1"/>
    <property type="molecule type" value="Genomic_DNA"/>
</dbReference>
<dbReference type="Proteomes" id="UP000007264">
    <property type="component" value="Unassembled WGS sequence"/>
</dbReference>
<dbReference type="PANTHER" id="PTHR35285">
    <property type="entry name" value="2-C-METHYL-D-ERYTHRITOL 4-PHOSPHATE CYTIDYLYLTRANSFERASE"/>
    <property type="match status" value="1"/>
</dbReference>
<keyword evidence="1" id="KW-0472">Membrane</keyword>
<keyword evidence="2" id="KW-0732">Signal</keyword>
<protein>
    <submittedName>
        <fullName evidence="3">Uncharacterized protein</fullName>
    </submittedName>
</protein>
<comment type="caution">
    <text evidence="3">The sequence shown here is derived from an EMBL/GenBank/DDBJ whole genome shotgun (WGS) entry which is preliminary data.</text>
</comment>
<keyword evidence="1" id="KW-0812">Transmembrane</keyword>
<dbReference type="OrthoDB" id="2018140at2759"/>
<feature type="chain" id="PRO_5003636728" evidence="2">
    <location>
        <begin position="28"/>
        <end position="322"/>
    </location>
</feature>
<keyword evidence="4" id="KW-1185">Reference proteome</keyword>
<feature type="transmembrane region" description="Helical" evidence="1">
    <location>
        <begin position="282"/>
        <end position="303"/>
    </location>
</feature>
<organism evidence="3 4">
    <name type="scientific">Coccomyxa subellipsoidea (strain C-169)</name>
    <name type="common">Green microalga</name>
    <dbReference type="NCBI Taxonomy" id="574566"/>
    <lineage>
        <taxon>Eukaryota</taxon>
        <taxon>Viridiplantae</taxon>
        <taxon>Chlorophyta</taxon>
        <taxon>core chlorophytes</taxon>
        <taxon>Trebouxiophyceae</taxon>
        <taxon>Trebouxiophyceae incertae sedis</taxon>
        <taxon>Coccomyxaceae</taxon>
        <taxon>Coccomyxa</taxon>
        <taxon>Coccomyxa subellipsoidea</taxon>
    </lineage>
</organism>
<dbReference type="GeneID" id="17042595"/>
<dbReference type="RefSeq" id="XP_005649137.1">
    <property type="nucleotide sequence ID" value="XM_005649080.1"/>
</dbReference>
<sequence length="322" mass="34348">MDCSRSWAINALLACCVVLCSVRLTQGQEFSEVVQRTPTIVWSPESYIETGSEGQKARVSYETASTASLAETLLSSLFRKDGVHSAAQHLLNADSIRLRAPETVLLYIGNQVHSKSLAEPSLAAALGPLQSAVENAAFSLSLPNVFHKGPGTVSELITQHLQSQSKPAAVHLLGACTGNEDSTSEASASAVQSLLSSASDGTQVVVVCPSEAGLQEEMDLLQQIQAVVAKGDRRHVMAYISDPARNPEASSPARHLLSQRQLHRAPAKTYTCDAKCETQVKLLEAVILAITLITALITGSCMLNNLGTPTRFETPKDSLSRD</sequence>
<evidence type="ECO:0000256" key="1">
    <source>
        <dbReference type="SAM" id="Phobius"/>
    </source>
</evidence>
<name>I0Z1S4_COCSC</name>
<evidence type="ECO:0000313" key="3">
    <source>
        <dbReference type="EMBL" id="EIE24593.1"/>
    </source>
</evidence>
<evidence type="ECO:0000313" key="4">
    <source>
        <dbReference type="Proteomes" id="UP000007264"/>
    </source>
</evidence>